<dbReference type="InterPro" id="IPR029052">
    <property type="entry name" value="Metallo-depent_PP-like"/>
</dbReference>
<reference evidence="4" key="1">
    <citation type="submission" date="2021-01" db="EMBL/GenBank/DDBJ databases">
        <authorList>
            <person name="Corre E."/>
            <person name="Pelletier E."/>
            <person name="Niang G."/>
            <person name="Scheremetjew M."/>
            <person name="Finn R."/>
            <person name="Kale V."/>
            <person name="Holt S."/>
            <person name="Cochrane G."/>
            <person name="Meng A."/>
            <person name="Brown T."/>
            <person name="Cohen L."/>
        </authorList>
    </citation>
    <scope>NUCLEOTIDE SEQUENCE</scope>
    <source>
        <strain evidence="4">10249 10 AB</strain>
    </source>
</reference>
<dbReference type="PANTHER" id="PTHR33987:SF1">
    <property type="entry name" value="CALCINEURIN-LIKE METALLO-PHOSPHOESTERASE SUPERFAMILY PROTEIN"/>
    <property type="match status" value="1"/>
</dbReference>
<keyword evidence="2" id="KW-1133">Transmembrane helix</keyword>
<gene>
    <name evidence="4" type="ORF">PAUS00366_LOCUS6856</name>
</gene>
<sequence length="800" mass="89539">MSTTKSIASDTSSRASSTVSEFVRRIANDFSTIFPPFSALGRDDSYTDDSSYDDDHDSSMIFAPIEFNTDGNIDNVYDIGNDSTLFRQQGSQFVLTEKDSAWFPPGKQTTAMEDYAENEFEDDDYNLGIISVPTSLKTIKHSNKRNSKRMIKNHRRANNKTSRNRRRRTKQVYDKTTFWLAVLCTILTILLACLLGVVRPFGNKNYVDNSTTNSNNNNDSSSVVDNSNATFVTPTLAPVESESIPTINSDLLFPTREPQKIPTKFPTSKPIATTQEPTANANAATEPTARPTSPSTKAATKIEEEEKKAPTKTPTRKPIVTTQEPNAGVISEPIAGPTQSIKSEGVTGRAPVPTAITIEKEEQTAPESAQTAATNSAASARQPIEVPPLAMGPIVGHTAHDSVTLWAYHDFQDYTLEILLYDSDTDGLLRTIDLVSPRKDRNNAIIETITGLAPSTFYKYGMHINGERVGKGSFKTAPLPEQGAKFDYILASCMNYRQYKNQIVWEEIVKNNAGKHPDFSILAGDTVYLQEGVDVTIEEGVKFDRVWFRNKEQRNEKHFANLISNSPTYSTWNDHEYGSNNANRDQKGKGNSLRAWESLWANPGYGEEYTDDGVYFSYYWGNVHYIVTDDHWYRDPSSKNRLGQKQTDWIRNELIGSRATFKVIVIGSDIMERNWKSDLNNIGDIVRENKIDGVLFHAGDIHRNEFKKMEAGTGGFPYPVTQITSSGIAKVWRRPYVHIHVDTTIQDPSIKAHFYGASSTTDTATWTNDPNLRCSSIQGEDRDKEHTCTETIRLSHLRAL</sequence>
<feature type="region of interest" description="Disordered" evidence="1">
    <location>
        <begin position="143"/>
        <end position="169"/>
    </location>
</feature>
<keyword evidence="2" id="KW-0472">Membrane</keyword>
<dbReference type="Gene3D" id="3.60.21.70">
    <property type="entry name" value="PhoD-like phosphatase"/>
    <property type="match status" value="1"/>
</dbReference>
<keyword evidence="2" id="KW-0812">Transmembrane</keyword>
<evidence type="ECO:0000256" key="2">
    <source>
        <dbReference type="SAM" id="Phobius"/>
    </source>
</evidence>
<feature type="region of interest" description="Disordered" evidence="1">
    <location>
        <begin position="329"/>
        <end position="348"/>
    </location>
</feature>
<feature type="transmembrane region" description="Helical" evidence="2">
    <location>
        <begin position="176"/>
        <end position="198"/>
    </location>
</feature>
<feature type="compositionally biased region" description="Low complexity" evidence="1">
    <location>
        <begin position="368"/>
        <end position="380"/>
    </location>
</feature>
<name>A0A6U9XTA2_9STRA</name>
<protein>
    <recommendedName>
        <fullName evidence="3">PhoD-like phosphatase metallophosphatase domain-containing protein</fullName>
    </recommendedName>
</protein>
<proteinExistence type="predicted"/>
<feature type="compositionally biased region" description="Basic and acidic residues" evidence="1">
    <location>
        <begin position="300"/>
        <end position="309"/>
    </location>
</feature>
<dbReference type="InterPro" id="IPR038607">
    <property type="entry name" value="PhoD-like_sf"/>
</dbReference>
<feature type="compositionally biased region" description="Low complexity" evidence="1">
    <location>
        <begin position="272"/>
        <end position="299"/>
    </location>
</feature>
<feature type="region of interest" description="Disordered" evidence="1">
    <location>
        <begin position="360"/>
        <end position="380"/>
    </location>
</feature>
<dbReference type="PANTHER" id="PTHR33987">
    <property type="entry name" value="CALCINEURIN-LIKE METALLO-PHOSPHOESTERASE SUPERFAMILY PROTEIN"/>
    <property type="match status" value="1"/>
</dbReference>
<organism evidence="4">
    <name type="scientific">Pseudo-nitzschia australis</name>
    <dbReference type="NCBI Taxonomy" id="44445"/>
    <lineage>
        <taxon>Eukaryota</taxon>
        <taxon>Sar</taxon>
        <taxon>Stramenopiles</taxon>
        <taxon>Ochrophyta</taxon>
        <taxon>Bacillariophyta</taxon>
        <taxon>Bacillariophyceae</taxon>
        <taxon>Bacillariophycidae</taxon>
        <taxon>Bacillariales</taxon>
        <taxon>Bacillariaceae</taxon>
        <taxon>Pseudo-nitzschia</taxon>
    </lineage>
</organism>
<dbReference type="Pfam" id="PF09423">
    <property type="entry name" value="PhoD"/>
    <property type="match status" value="1"/>
</dbReference>
<dbReference type="AlphaFoldDB" id="A0A6U9XTA2"/>
<dbReference type="SUPFAM" id="SSF56300">
    <property type="entry name" value="Metallo-dependent phosphatases"/>
    <property type="match status" value="1"/>
</dbReference>
<dbReference type="EMBL" id="HBIX01008897">
    <property type="protein sequence ID" value="CAE0714104.1"/>
    <property type="molecule type" value="Transcribed_RNA"/>
</dbReference>
<feature type="domain" description="PhoD-like phosphatase metallophosphatase" evidence="3">
    <location>
        <begin position="490"/>
        <end position="674"/>
    </location>
</feature>
<dbReference type="InterPro" id="IPR018946">
    <property type="entry name" value="PhoD-like_MPP"/>
</dbReference>
<evidence type="ECO:0000256" key="1">
    <source>
        <dbReference type="SAM" id="MobiDB-lite"/>
    </source>
</evidence>
<evidence type="ECO:0000259" key="3">
    <source>
        <dbReference type="Pfam" id="PF09423"/>
    </source>
</evidence>
<feature type="region of interest" description="Disordered" evidence="1">
    <location>
        <begin position="250"/>
        <end position="319"/>
    </location>
</feature>
<accession>A0A6U9XTA2</accession>
<evidence type="ECO:0000313" key="4">
    <source>
        <dbReference type="EMBL" id="CAE0714104.1"/>
    </source>
</evidence>